<evidence type="ECO:0000256" key="1">
    <source>
        <dbReference type="ARBA" id="ARBA00012493"/>
    </source>
</evidence>
<evidence type="ECO:0000256" key="2">
    <source>
        <dbReference type="ARBA" id="ARBA00022679"/>
    </source>
</evidence>
<dbReference type="InterPro" id="IPR043502">
    <property type="entry name" value="DNA/RNA_pol_sf"/>
</dbReference>
<feature type="region of interest" description="Disordered" evidence="10">
    <location>
        <begin position="1"/>
        <end position="29"/>
    </location>
</feature>
<dbReference type="SUPFAM" id="SSF52200">
    <property type="entry name" value="Toll/Interleukin receptor TIR domain"/>
    <property type="match status" value="1"/>
</dbReference>
<dbReference type="PANTHER" id="PTHR34047:SF7">
    <property type="entry name" value="RNA-DIRECTED DNA POLYMERASE"/>
    <property type="match status" value="1"/>
</dbReference>
<dbReference type="Pfam" id="PF00078">
    <property type="entry name" value="RVT_1"/>
    <property type="match status" value="1"/>
</dbReference>
<dbReference type="GO" id="GO:0046872">
    <property type="term" value="F:metal ion binding"/>
    <property type="evidence" value="ECO:0007669"/>
    <property type="project" value="UniProtKB-KW"/>
</dbReference>
<feature type="domain" description="TIR" evidence="11">
    <location>
        <begin position="400"/>
        <end position="535"/>
    </location>
</feature>
<keyword evidence="3" id="KW-0548">Nucleotidyltransferase</keyword>
<dbReference type="AlphaFoldDB" id="A0A2A7U7R4"/>
<keyword evidence="5" id="KW-0460">Magnesium</keyword>
<evidence type="ECO:0000256" key="10">
    <source>
        <dbReference type="SAM" id="MobiDB-lite"/>
    </source>
</evidence>
<dbReference type="NCBIfam" id="NF042941">
    <property type="entry name" value="Retron_TIR_antiphage"/>
    <property type="match status" value="1"/>
</dbReference>
<dbReference type="PANTHER" id="PTHR34047">
    <property type="entry name" value="NUCLEAR INTRON MATURASE 1, MITOCHONDRIAL-RELATED"/>
    <property type="match status" value="1"/>
</dbReference>
<organism evidence="14 15">
    <name type="scientific">Edwardsiella tarda</name>
    <dbReference type="NCBI Taxonomy" id="636"/>
    <lineage>
        <taxon>Bacteria</taxon>
        <taxon>Pseudomonadati</taxon>
        <taxon>Pseudomonadota</taxon>
        <taxon>Gammaproteobacteria</taxon>
        <taxon>Enterobacterales</taxon>
        <taxon>Hafniaceae</taxon>
        <taxon>Edwardsiella</taxon>
    </lineage>
</organism>
<keyword evidence="7" id="KW-0051">Antiviral defense</keyword>
<dbReference type="InterPro" id="IPR001387">
    <property type="entry name" value="Cro/C1-type_HTH"/>
</dbReference>
<dbReference type="InterPro" id="IPR035897">
    <property type="entry name" value="Toll_tir_struct_dom_sf"/>
</dbReference>
<dbReference type="GO" id="GO:0003964">
    <property type="term" value="F:RNA-directed DNA polymerase activity"/>
    <property type="evidence" value="ECO:0007669"/>
    <property type="project" value="UniProtKB-KW"/>
</dbReference>
<reference evidence="15" key="1">
    <citation type="submission" date="2017-09" db="EMBL/GenBank/DDBJ databases">
        <title>FDA dAtabase for Regulatory Grade micrObial Sequences (FDA-ARGOS): Supporting development and validation of Infectious Disease Dx tests.</title>
        <authorList>
            <person name="Goldberg B."/>
            <person name="Campos J."/>
            <person name="Tallon L."/>
            <person name="Sadzewicz L."/>
            <person name="Ott S."/>
            <person name="Zhao X."/>
            <person name="Nagaraj S."/>
            <person name="Vavikolanu K."/>
            <person name="Aluvathingal J."/>
            <person name="Nadendla S."/>
            <person name="Geyer C."/>
            <person name="Sichtig H."/>
        </authorList>
    </citation>
    <scope>NUCLEOTIDE SEQUENCE [LARGE SCALE GENOMIC DNA]</scope>
    <source>
        <strain evidence="15">FDAARGOS_370</strain>
    </source>
</reference>
<dbReference type="PROSITE" id="PS50943">
    <property type="entry name" value="HTH_CROC1"/>
    <property type="match status" value="1"/>
</dbReference>
<evidence type="ECO:0000259" key="11">
    <source>
        <dbReference type="PROSITE" id="PS50104"/>
    </source>
</evidence>
<dbReference type="InterPro" id="IPR049976">
    <property type="entry name" value="Retron_TIR_antiphage"/>
</dbReference>
<dbReference type="OrthoDB" id="7055795at2"/>
<comment type="caution">
    <text evidence="14">The sequence shown here is derived from an EMBL/GenBank/DDBJ whole genome shotgun (WGS) entry which is preliminary data.</text>
</comment>
<evidence type="ECO:0000256" key="4">
    <source>
        <dbReference type="ARBA" id="ARBA00022723"/>
    </source>
</evidence>
<evidence type="ECO:0000256" key="8">
    <source>
        <dbReference type="ARBA" id="ARBA00034120"/>
    </source>
</evidence>
<dbReference type="SUPFAM" id="SSF56672">
    <property type="entry name" value="DNA/RNA polymerases"/>
    <property type="match status" value="1"/>
</dbReference>
<feature type="domain" description="Reverse transcriptase" evidence="12">
    <location>
        <begin position="88"/>
        <end position="302"/>
    </location>
</feature>
<keyword evidence="4" id="KW-0479">Metal-binding</keyword>
<dbReference type="PROSITE" id="PS50878">
    <property type="entry name" value="RT_POL"/>
    <property type="match status" value="1"/>
</dbReference>
<dbReference type="InterPro" id="IPR051083">
    <property type="entry name" value="GrpII_Intron_Splice-Mob/Def"/>
</dbReference>
<evidence type="ECO:0000259" key="12">
    <source>
        <dbReference type="PROSITE" id="PS50878"/>
    </source>
</evidence>
<dbReference type="GO" id="GO:0003723">
    <property type="term" value="F:RNA binding"/>
    <property type="evidence" value="ECO:0007669"/>
    <property type="project" value="InterPro"/>
</dbReference>
<dbReference type="PRINTS" id="PR00866">
    <property type="entry name" value="RNADNAPOLMS"/>
</dbReference>
<dbReference type="GO" id="GO:0007165">
    <property type="term" value="P:signal transduction"/>
    <property type="evidence" value="ECO:0007669"/>
    <property type="project" value="InterPro"/>
</dbReference>
<dbReference type="InterPro" id="IPR000123">
    <property type="entry name" value="Reverse_transcriptase_msDNA"/>
</dbReference>
<dbReference type="Gene3D" id="3.30.70.270">
    <property type="match status" value="1"/>
</dbReference>
<dbReference type="GO" id="GO:0051607">
    <property type="term" value="P:defense response to virus"/>
    <property type="evidence" value="ECO:0007669"/>
    <property type="project" value="UniProtKB-KW"/>
</dbReference>
<protein>
    <recommendedName>
        <fullName evidence="1">RNA-directed DNA polymerase</fullName>
        <ecNumber evidence="1">2.7.7.49</ecNumber>
    </recommendedName>
</protein>
<dbReference type="PROSITE" id="PS50104">
    <property type="entry name" value="TIR"/>
    <property type="match status" value="1"/>
</dbReference>
<evidence type="ECO:0000313" key="14">
    <source>
        <dbReference type="EMBL" id="PEH74273.1"/>
    </source>
</evidence>
<evidence type="ECO:0000256" key="6">
    <source>
        <dbReference type="ARBA" id="ARBA00022918"/>
    </source>
</evidence>
<accession>A0A2A7U7R4</accession>
<comment type="similarity">
    <text evidence="8">Belongs to the bacterial reverse transcriptase family.</text>
</comment>
<feature type="domain" description="HTH cro/C1-type" evidence="13">
    <location>
        <begin position="55"/>
        <end position="81"/>
    </location>
</feature>
<evidence type="ECO:0000313" key="15">
    <source>
        <dbReference type="Proteomes" id="UP000219788"/>
    </source>
</evidence>
<dbReference type="EMBL" id="PDDV01000006">
    <property type="protein sequence ID" value="PEH74273.1"/>
    <property type="molecule type" value="Genomic_DNA"/>
</dbReference>
<name>A0A2A7U7R4_EDWTA</name>
<evidence type="ECO:0000256" key="3">
    <source>
        <dbReference type="ARBA" id="ARBA00022695"/>
    </source>
</evidence>
<dbReference type="InterPro" id="IPR000477">
    <property type="entry name" value="RT_dom"/>
</dbReference>
<proteinExistence type="inferred from homology"/>
<gene>
    <name evidence="14" type="ORF">CRM76_01125</name>
</gene>
<sequence length="535" mass="61154">MLNLTTTNKEAKGLAPQLPNVEPNPNTIGKSVTWENKKLKNYPIASESDIRTICSKIENGSISITSTTDVANLLEVPIGQLLYILYQKKDNYKSFKITKKNGGVRIIDAPCGSLSILQEKLKPIIEYFYRPKKSAHGFIKNKSILTNAEKHIKKKYVINIDLEDYFGSVTFARVYGIFKSKPFNFSHSAASILAQLCTKDGKLPQGACTSPVLANLASASLDKHLTQLAQKKQITYTRYADDITFSFKQKQVRDIIIKNKENDFELSKTIVDIVERNGFKINFNKFRVQKKSERQKVTGLVVNKKVNIERSYLRVTRSMIHKWRTNRSESASLFSIQKGYTSKNKDEEISIFRNHIYGRLSFIRMIRGNDFPAYLKLMAEMSHHDTVKTREGLRAMKETETYDVFICHASEDKESIATPIYNELVKLNIATFIDHIEIKWGDSLVDKINSSLVKSKYVIAILSTNSIRKHWPRKELHSVLSREINDNKVKLLPLIKKDDTGIVLSELPLLCDKLYVTYDNNPEEIANMIQSRLGK</sequence>
<evidence type="ECO:0000256" key="7">
    <source>
        <dbReference type="ARBA" id="ARBA00023118"/>
    </source>
</evidence>
<keyword evidence="2" id="KW-0808">Transferase</keyword>
<dbReference type="Pfam" id="PF13676">
    <property type="entry name" value="TIR_2"/>
    <property type="match status" value="1"/>
</dbReference>
<dbReference type="Gene3D" id="3.40.50.10140">
    <property type="entry name" value="Toll/interleukin-1 receptor homology (TIR) domain"/>
    <property type="match status" value="1"/>
</dbReference>
<dbReference type="EC" id="2.7.7.49" evidence="1"/>
<dbReference type="InterPro" id="IPR000157">
    <property type="entry name" value="TIR_dom"/>
</dbReference>
<dbReference type="CDD" id="cd03487">
    <property type="entry name" value="RT_Bac_retron_II"/>
    <property type="match status" value="1"/>
</dbReference>
<comment type="catalytic activity">
    <reaction evidence="9">
        <text>DNA(n) + a 2'-deoxyribonucleoside 5'-triphosphate = DNA(n+1) + diphosphate</text>
        <dbReference type="Rhea" id="RHEA:22508"/>
        <dbReference type="Rhea" id="RHEA-COMP:17339"/>
        <dbReference type="Rhea" id="RHEA-COMP:17340"/>
        <dbReference type="ChEBI" id="CHEBI:33019"/>
        <dbReference type="ChEBI" id="CHEBI:61560"/>
        <dbReference type="ChEBI" id="CHEBI:173112"/>
        <dbReference type="EC" id="2.7.7.49"/>
    </reaction>
</comment>
<dbReference type="InterPro" id="IPR043128">
    <property type="entry name" value="Rev_trsase/Diguanyl_cyclase"/>
</dbReference>
<evidence type="ECO:0000256" key="9">
    <source>
        <dbReference type="ARBA" id="ARBA00048173"/>
    </source>
</evidence>
<evidence type="ECO:0000259" key="13">
    <source>
        <dbReference type="PROSITE" id="PS50943"/>
    </source>
</evidence>
<dbReference type="Proteomes" id="UP000219788">
    <property type="component" value="Unassembled WGS sequence"/>
</dbReference>
<evidence type="ECO:0000256" key="5">
    <source>
        <dbReference type="ARBA" id="ARBA00022842"/>
    </source>
</evidence>
<keyword evidence="6" id="KW-0695">RNA-directed DNA polymerase</keyword>
<dbReference type="SMART" id="SM00255">
    <property type="entry name" value="TIR"/>
    <property type="match status" value="1"/>
</dbReference>